<dbReference type="InterPro" id="IPR025660">
    <property type="entry name" value="Pept_his_AS"/>
</dbReference>
<comment type="caution">
    <text evidence="7">The sequence shown here is derived from an EMBL/GenBank/DDBJ whole genome shotgun (WGS) entry which is preliminary data.</text>
</comment>
<reference evidence="7 8" key="1">
    <citation type="submission" date="2020-04" db="EMBL/GenBank/DDBJ databases">
        <authorList>
            <person name="Hitch T.C.A."/>
            <person name="Wylensek D."/>
            <person name="Clavel T."/>
        </authorList>
    </citation>
    <scope>NUCLEOTIDE SEQUENCE [LARGE SCALE GENOMIC DNA]</scope>
    <source>
        <strain evidence="7 8">BSM-130-P53-3C</strain>
    </source>
</reference>
<evidence type="ECO:0000256" key="6">
    <source>
        <dbReference type="SAM" id="MobiDB-lite"/>
    </source>
</evidence>
<dbReference type="PROSITE" id="PS00639">
    <property type="entry name" value="THIOL_PROTEASE_HIS"/>
    <property type="match status" value="1"/>
</dbReference>
<name>A0A7X9RPC0_9BIFI</name>
<dbReference type="InterPro" id="IPR000169">
    <property type="entry name" value="Pept_cys_AS"/>
</dbReference>
<evidence type="ECO:0000256" key="5">
    <source>
        <dbReference type="PIRSR" id="PIRSR005700-1"/>
    </source>
</evidence>
<evidence type="ECO:0000313" key="7">
    <source>
        <dbReference type="EMBL" id="NME62839.1"/>
    </source>
</evidence>
<accession>A0A7X9RPC0</accession>
<evidence type="ECO:0000256" key="3">
    <source>
        <dbReference type="ARBA" id="ARBA00022807"/>
    </source>
</evidence>
<evidence type="ECO:0000313" key="8">
    <source>
        <dbReference type="Proteomes" id="UP000588369"/>
    </source>
</evidence>
<dbReference type="PANTHER" id="PTHR10363">
    <property type="entry name" value="BLEOMYCIN HYDROLASE"/>
    <property type="match status" value="1"/>
</dbReference>
<evidence type="ECO:0000256" key="1">
    <source>
        <dbReference type="ARBA" id="ARBA00022670"/>
    </source>
</evidence>
<feature type="compositionally biased region" description="Basic and acidic residues" evidence="6">
    <location>
        <begin position="241"/>
        <end position="258"/>
    </location>
</feature>
<dbReference type="PROSITE" id="PS00139">
    <property type="entry name" value="THIOL_PROTEASE_CYS"/>
    <property type="match status" value="1"/>
</dbReference>
<dbReference type="Proteomes" id="UP000588369">
    <property type="component" value="Unassembled WGS sequence"/>
</dbReference>
<dbReference type="Gene3D" id="3.90.70.10">
    <property type="entry name" value="Cysteine proteinases"/>
    <property type="match status" value="2"/>
</dbReference>
<dbReference type="AlphaFoldDB" id="A0A7X9RPC0"/>
<dbReference type="Pfam" id="PF03051">
    <property type="entry name" value="Peptidase_C1_2"/>
    <property type="match status" value="2"/>
</dbReference>
<keyword evidence="1 4" id="KW-0645">Protease</keyword>
<organism evidence="7 8">
    <name type="scientific">Bifidobacterium thermophilum</name>
    <dbReference type="NCBI Taxonomy" id="33905"/>
    <lineage>
        <taxon>Bacteria</taxon>
        <taxon>Bacillati</taxon>
        <taxon>Actinomycetota</taxon>
        <taxon>Actinomycetes</taxon>
        <taxon>Bifidobacteriales</taxon>
        <taxon>Bifidobacteriaceae</taxon>
        <taxon>Bifidobacterium</taxon>
    </lineage>
</organism>
<comment type="similarity">
    <text evidence="4">Belongs to the peptidase C1 family.</text>
</comment>
<dbReference type="GO" id="GO:0006508">
    <property type="term" value="P:proteolysis"/>
    <property type="evidence" value="ECO:0007669"/>
    <property type="project" value="UniProtKB-KW"/>
</dbReference>
<feature type="active site" evidence="5">
    <location>
        <position position="446"/>
    </location>
</feature>
<sequence length="505" mass="56642">MAKNGITNPDDSKALRPEQLHEFSQRFNADRANAVAANAATSVGVLKAATDYHGVRALPRDFSIELKQGSITNQEHSGRCWMFASLNTLRYELMHRWKLEDFEFSESYLFFWDAIEKSNTYLENVLATLDEPTDSRVFEIINDTVADDGGWWQMFVALVNKYGLVPKSAYPESANSRNSDAFKQYLNTKLREFAADLRGRHAAGESLEALRAAKTEDMATVYRICCIALGEPPERFDFLARTKGDDDADSKKSDDKASADASNAGKTTDAKGGKDTEGKGGKGKGGKGEDGRDDRPQIREYGITPLEFVRKYVPVDVNDAVTLCNAPMARTPFGKRYRIKWTANVAEAGDMEFVNVPLDVFRKAAIDQLSAGHPIWFACDCMQFSLRDAGIFDRGTVRVDQLFDTEFTFDKGQGLEYWDSASNHAMTLTGVNLDANGKPNRWKVENSWGKDAGKDGYYVASADWFDRFVTELIIRKEYLDEATKAILETEPVDIEPWQPLTRRCD</sequence>
<feature type="region of interest" description="Disordered" evidence="6">
    <location>
        <begin position="241"/>
        <end position="297"/>
    </location>
</feature>
<dbReference type="GO" id="GO:0009636">
    <property type="term" value="P:response to toxic substance"/>
    <property type="evidence" value="ECO:0007669"/>
    <property type="project" value="TreeGrafter"/>
</dbReference>
<dbReference type="CDD" id="cd00585">
    <property type="entry name" value="Peptidase_C1B"/>
    <property type="match status" value="1"/>
</dbReference>
<dbReference type="InterPro" id="IPR038765">
    <property type="entry name" value="Papain-like_cys_pep_sf"/>
</dbReference>
<feature type="compositionally biased region" description="Basic and acidic residues" evidence="6">
    <location>
        <begin position="268"/>
        <end position="297"/>
    </location>
</feature>
<dbReference type="GO" id="GO:0005737">
    <property type="term" value="C:cytoplasm"/>
    <property type="evidence" value="ECO:0007669"/>
    <property type="project" value="TreeGrafter"/>
</dbReference>
<dbReference type="GO" id="GO:0043418">
    <property type="term" value="P:homocysteine catabolic process"/>
    <property type="evidence" value="ECO:0007669"/>
    <property type="project" value="TreeGrafter"/>
</dbReference>
<dbReference type="PANTHER" id="PTHR10363:SF2">
    <property type="entry name" value="BLEOMYCIN HYDROLASE"/>
    <property type="match status" value="1"/>
</dbReference>
<dbReference type="InterPro" id="IPR004134">
    <property type="entry name" value="Peptidase_C1B"/>
</dbReference>
<keyword evidence="2 4" id="KW-0378">Hydrolase</keyword>
<protein>
    <recommendedName>
        <fullName evidence="4">Aminopeptidase</fullName>
    </recommendedName>
</protein>
<feature type="active site" evidence="5">
    <location>
        <position position="80"/>
    </location>
</feature>
<dbReference type="EMBL" id="JABAGI010000018">
    <property type="protein sequence ID" value="NME62839.1"/>
    <property type="molecule type" value="Genomic_DNA"/>
</dbReference>
<keyword evidence="3 4" id="KW-0788">Thiol protease</keyword>
<feature type="active site" evidence="5">
    <location>
        <position position="424"/>
    </location>
</feature>
<evidence type="ECO:0000256" key="2">
    <source>
        <dbReference type="ARBA" id="ARBA00022801"/>
    </source>
</evidence>
<dbReference type="PIRSF" id="PIRSF005700">
    <property type="entry name" value="PepC"/>
    <property type="match status" value="1"/>
</dbReference>
<dbReference type="GO" id="GO:0070005">
    <property type="term" value="F:cysteine-type aminopeptidase activity"/>
    <property type="evidence" value="ECO:0007669"/>
    <property type="project" value="InterPro"/>
</dbReference>
<evidence type="ECO:0000256" key="4">
    <source>
        <dbReference type="PIRNR" id="PIRNR005700"/>
    </source>
</evidence>
<proteinExistence type="inferred from homology"/>
<keyword evidence="4" id="KW-0031">Aminopeptidase</keyword>
<gene>
    <name evidence="7" type="ORF">HF844_08590</name>
</gene>
<dbReference type="SUPFAM" id="SSF54001">
    <property type="entry name" value="Cysteine proteinases"/>
    <property type="match status" value="1"/>
</dbReference>